<evidence type="ECO:0000256" key="5">
    <source>
        <dbReference type="ARBA" id="ARBA00011738"/>
    </source>
</evidence>
<comment type="cofactor">
    <cofactor evidence="13">
        <name>Cu cation</name>
        <dbReference type="ChEBI" id="CHEBI:23378"/>
    </cofactor>
    <text evidence="13">Contains 1 topaquinone per subunit.</text>
</comment>
<dbReference type="AlphaFoldDB" id="A0AAX4P1V6"/>
<dbReference type="Gene3D" id="3.10.450.40">
    <property type="match status" value="2"/>
</dbReference>
<feature type="active site" description="Proton acceptor" evidence="11">
    <location>
        <position position="313"/>
    </location>
</feature>
<reference evidence="16 17" key="1">
    <citation type="submission" date="2024-03" db="EMBL/GenBank/DDBJ databases">
        <title>Complete genome sequence of the green alga Chloropicon roscoffensis RCC1871.</title>
        <authorList>
            <person name="Lemieux C."/>
            <person name="Pombert J.-F."/>
            <person name="Otis C."/>
            <person name="Turmel M."/>
        </authorList>
    </citation>
    <scope>NUCLEOTIDE SEQUENCE [LARGE SCALE GENOMIC DNA]</scope>
    <source>
        <strain evidence="16 17">RCC1871</strain>
    </source>
</reference>
<evidence type="ECO:0000256" key="1">
    <source>
        <dbReference type="ARBA" id="ARBA00001935"/>
    </source>
</evidence>
<dbReference type="SUPFAM" id="SSF54416">
    <property type="entry name" value="Amine oxidase N-terminal region"/>
    <property type="match status" value="2"/>
</dbReference>
<name>A0AAX4P1V6_9CHLO</name>
<accession>A0AAX4P1V6</accession>
<gene>
    <name evidence="16" type="ORF">HKI87_02g16710</name>
</gene>
<dbReference type="PROSITE" id="PS01164">
    <property type="entry name" value="COPPER_AMINE_OXID_1"/>
    <property type="match status" value="1"/>
</dbReference>
<evidence type="ECO:0000259" key="15">
    <source>
        <dbReference type="Pfam" id="PF02728"/>
    </source>
</evidence>
<feature type="modified residue" description="2',4',5'-topaquinone" evidence="12">
    <location>
        <position position="397"/>
    </location>
</feature>
<evidence type="ECO:0000256" key="3">
    <source>
        <dbReference type="ARBA" id="ARBA00001947"/>
    </source>
</evidence>
<dbReference type="InterPro" id="IPR015802">
    <property type="entry name" value="Cu_amine_oxidase_N3"/>
</dbReference>
<comment type="PTM">
    <text evidence="12 13">Topaquinone (TPQ) is generated by copper-dependent autoxidation of a specific tyrosyl residue.</text>
</comment>
<dbReference type="SUPFAM" id="SSF49998">
    <property type="entry name" value="Amine oxidase catalytic domain"/>
    <property type="match status" value="1"/>
</dbReference>
<feature type="active site" description="Schiff-base intermediate with substrate; via topaquinone" evidence="11">
    <location>
        <position position="397"/>
    </location>
</feature>
<comment type="cofactor">
    <cofactor evidence="1">
        <name>Cu cation</name>
        <dbReference type="ChEBI" id="CHEBI:23378"/>
    </cofactor>
</comment>
<evidence type="ECO:0000256" key="6">
    <source>
        <dbReference type="ARBA" id="ARBA00022723"/>
    </source>
</evidence>
<keyword evidence="10" id="KW-0464">Manganese</keyword>
<proteinExistence type="inferred from homology"/>
<dbReference type="GO" id="GO:0005507">
    <property type="term" value="F:copper ion binding"/>
    <property type="evidence" value="ECO:0007669"/>
    <property type="project" value="InterPro"/>
</dbReference>
<feature type="domain" description="Copper amine oxidase N3-terminal" evidence="15">
    <location>
        <begin position="99"/>
        <end position="196"/>
    </location>
</feature>
<dbReference type="Pfam" id="PF02728">
    <property type="entry name" value="Cu_amine_oxidN3"/>
    <property type="match status" value="1"/>
</dbReference>
<dbReference type="Gene3D" id="2.70.98.20">
    <property type="entry name" value="Copper amine oxidase, catalytic domain"/>
    <property type="match status" value="1"/>
</dbReference>
<dbReference type="EC" id="1.4.3.-" evidence="13"/>
<dbReference type="GO" id="GO:0048038">
    <property type="term" value="F:quinone binding"/>
    <property type="evidence" value="ECO:0007669"/>
    <property type="project" value="InterPro"/>
</dbReference>
<comment type="cofactor">
    <cofactor evidence="2">
        <name>Mn(2+)</name>
        <dbReference type="ChEBI" id="CHEBI:29035"/>
    </cofactor>
</comment>
<evidence type="ECO:0000256" key="4">
    <source>
        <dbReference type="ARBA" id="ARBA00007983"/>
    </source>
</evidence>
<comment type="cofactor">
    <cofactor evidence="3">
        <name>Zn(2+)</name>
        <dbReference type="ChEBI" id="CHEBI:29105"/>
    </cofactor>
</comment>
<dbReference type="Pfam" id="PF01179">
    <property type="entry name" value="Cu_amine_oxid"/>
    <property type="match status" value="1"/>
</dbReference>
<organism evidence="16 17">
    <name type="scientific">Chloropicon roscoffensis</name>
    <dbReference type="NCBI Taxonomy" id="1461544"/>
    <lineage>
        <taxon>Eukaryota</taxon>
        <taxon>Viridiplantae</taxon>
        <taxon>Chlorophyta</taxon>
        <taxon>Chloropicophyceae</taxon>
        <taxon>Chloropicales</taxon>
        <taxon>Chloropicaceae</taxon>
        <taxon>Chloropicon</taxon>
    </lineage>
</organism>
<evidence type="ECO:0000256" key="8">
    <source>
        <dbReference type="ARBA" id="ARBA00023002"/>
    </source>
</evidence>
<dbReference type="EMBL" id="CP151502">
    <property type="protein sequence ID" value="WZN60143.1"/>
    <property type="molecule type" value="Genomic_DNA"/>
</dbReference>
<evidence type="ECO:0000256" key="7">
    <source>
        <dbReference type="ARBA" id="ARBA00022772"/>
    </source>
</evidence>
<dbReference type="GO" id="GO:0009308">
    <property type="term" value="P:amine metabolic process"/>
    <property type="evidence" value="ECO:0007669"/>
    <property type="project" value="UniProtKB-UniRule"/>
</dbReference>
<dbReference type="PANTHER" id="PTHR10638">
    <property type="entry name" value="COPPER AMINE OXIDASE"/>
    <property type="match status" value="1"/>
</dbReference>
<evidence type="ECO:0000256" key="9">
    <source>
        <dbReference type="ARBA" id="ARBA00023008"/>
    </source>
</evidence>
<feature type="domain" description="Copper amine oxidase catalytic" evidence="14">
    <location>
        <begin position="241"/>
        <end position="646"/>
    </location>
</feature>
<keyword evidence="8 13" id="KW-0560">Oxidoreductase</keyword>
<dbReference type="Proteomes" id="UP001472866">
    <property type="component" value="Chromosome 02"/>
</dbReference>
<dbReference type="InterPro" id="IPR016182">
    <property type="entry name" value="Cu_amine_oxidase_N-reg"/>
</dbReference>
<dbReference type="InterPro" id="IPR000269">
    <property type="entry name" value="Cu_amine_oxidase"/>
</dbReference>
<keyword evidence="7 11" id="KW-0801">TPQ</keyword>
<protein>
    <recommendedName>
        <fullName evidence="13">Amine oxidase</fullName>
        <ecNumber evidence="13">1.4.3.-</ecNumber>
    </recommendedName>
</protein>
<comment type="subunit">
    <text evidence="5">Homodimer.</text>
</comment>
<evidence type="ECO:0000256" key="11">
    <source>
        <dbReference type="PIRSR" id="PIRSR600269-50"/>
    </source>
</evidence>
<keyword evidence="9 13" id="KW-0186">Copper</keyword>
<dbReference type="GO" id="GO:0008131">
    <property type="term" value="F:primary methylamine oxidase activity"/>
    <property type="evidence" value="ECO:0007669"/>
    <property type="project" value="InterPro"/>
</dbReference>
<comment type="similarity">
    <text evidence="4 13">Belongs to the copper/topaquinone oxidase family.</text>
</comment>
<sequence>MGDCEKKDWKSTAHALDPISRPEIVKAVAAVKKSRVDDAIRFNVVDVEEPPKLALLSGETTRRVVSVTFQVESKAFVARVDVGSGTVLETRELEGGQQPMLTPDDCLLAESVVKDDPRFKSLLAERYGILDAEKVACDPWSVHCTGSEPFDTSKRLVQTFLYARDSEIDNAYAKPLDALPVVDLVARKLVHIGIQGSSPELGSRVEVPMSYNYHPKLLSQNSLKGCPTAPRQGATVPRPLEIIQPEGPSFTVEGQLVRWDKWTLRVGFNHREGLVLNEVRFAGELVVWRASLVEMAVPYADAEHPFQRKCAFDVGDYGLGYCANSLGLGCDCLGHIHYFDATLSDSKGDPYTVEKAVCMHEEDDGILWKHMEYRTGHAQSRRSRKLVLSFIATVVNYEYLFYWYCKQDGTLSLEIKLTGMLSTNSIPAGSQPQHGTLVAPLVNAQVHQHMFCARLDMAVGGHENSIAEVDVETALQGDENPWGNVFLKTEKVLKTEKEAQRDADASVARTWRIFNGSRTNGVSKKTMGYKLVPFVFGPAQPSLLTHPDSMVAKRGVFATKSVWVTRYREGQRWPAGDYTVQSDGREGRAVERWAEGDESIEGQDLVVYHSFGVCHVPRPEDFPVMPCESTGFMLKPDSFLVCNPSIDLPESASTMSKCNQCGA</sequence>
<evidence type="ECO:0000256" key="12">
    <source>
        <dbReference type="PIRSR" id="PIRSR600269-51"/>
    </source>
</evidence>
<dbReference type="PANTHER" id="PTHR10638:SF86">
    <property type="entry name" value="COPPER AMINE OXIDASE 1-RELATED"/>
    <property type="match status" value="1"/>
</dbReference>
<evidence type="ECO:0000256" key="2">
    <source>
        <dbReference type="ARBA" id="ARBA00001936"/>
    </source>
</evidence>
<keyword evidence="6 13" id="KW-0479">Metal-binding</keyword>
<dbReference type="NCBIfam" id="NF008559">
    <property type="entry name" value="PRK11504.1"/>
    <property type="match status" value="1"/>
</dbReference>
<evidence type="ECO:0000313" key="16">
    <source>
        <dbReference type="EMBL" id="WZN60143.1"/>
    </source>
</evidence>
<evidence type="ECO:0000313" key="17">
    <source>
        <dbReference type="Proteomes" id="UP001472866"/>
    </source>
</evidence>
<evidence type="ECO:0000256" key="13">
    <source>
        <dbReference type="RuleBase" id="RU000672"/>
    </source>
</evidence>
<evidence type="ECO:0000256" key="10">
    <source>
        <dbReference type="ARBA" id="ARBA00023211"/>
    </source>
</evidence>
<evidence type="ECO:0000259" key="14">
    <source>
        <dbReference type="Pfam" id="PF01179"/>
    </source>
</evidence>
<dbReference type="InterPro" id="IPR049948">
    <property type="entry name" value="Cu_Am_ox_TPQ-bd"/>
</dbReference>
<dbReference type="InterPro" id="IPR036460">
    <property type="entry name" value="Cu_amine_oxidase_C_sf"/>
</dbReference>
<dbReference type="InterPro" id="IPR015798">
    <property type="entry name" value="Cu_amine_oxidase_C"/>
</dbReference>
<keyword evidence="17" id="KW-1185">Reference proteome</keyword>